<keyword evidence="9" id="KW-1185">Reference proteome</keyword>
<dbReference type="Proteomes" id="UP000002009">
    <property type="component" value="Chromosome 2"/>
</dbReference>
<dbReference type="InterPro" id="IPR029058">
    <property type="entry name" value="AB_hydrolase_fold"/>
</dbReference>
<protein>
    <recommendedName>
        <fullName evidence="7">Carboxypeptidase</fullName>
        <ecNumber evidence="7">3.4.16.-</ecNumber>
    </recommendedName>
</protein>
<name>C1DZJ1_MICCC</name>
<evidence type="ECO:0000256" key="5">
    <source>
        <dbReference type="ARBA" id="ARBA00022801"/>
    </source>
</evidence>
<keyword evidence="6" id="KW-0325">Glycoprotein</keyword>
<dbReference type="PRINTS" id="PR00724">
    <property type="entry name" value="CRBOXYPTASEC"/>
</dbReference>
<dbReference type="OrthoDB" id="443318at2759"/>
<evidence type="ECO:0000256" key="1">
    <source>
        <dbReference type="ARBA" id="ARBA00009431"/>
    </source>
</evidence>
<dbReference type="RefSeq" id="XP_002499869.1">
    <property type="nucleotide sequence ID" value="XM_002499823.1"/>
</dbReference>
<dbReference type="GeneID" id="8240597"/>
<keyword evidence="4" id="KW-0732">Signal</keyword>
<dbReference type="AlphaFoldDB" id="C1DZJ1"/>
<accession>C1DZJ1</accession>
<dbReference type="MEROPS" id="S10.009"/>
<dbReference type="OMA" id="GDWMKPF"/>
<dbReference type="EC" id="3.4.16.-" evidence="7"/>
<dbReference type="KEGG" id="mis:MICPUN_90146"/>
<dbReference type="GO" id="GO:0006508">
    <property type="term" value="P:proteolysis"/>
    <property type="evidence" value="ECO:0007669"/>
    <property type="project" value="UniProtKB-KW"/>
</dbReference>
<dbReference type="InterPro" id="IPR001563">
    <property type="entry name" value="Peptidase_S10"/>
</dbReference>
<dbReference type="STRING" id="296587.C1DZJ1"/>
<evidence type="ECO:0000256" key="6">
    <source>
        <dbReference type="ARBA" id="ARBA00023180"/>
    </source>
</evidence>
<organism evidence="8 9">
    <name type="scientific">Micromonas commoda (strain RCC299 / NOUM17 / CCMP2709)</name>
    <name type="common">Picoplanktonic green alga</name>
    <dbReference type="NCBI Taxonomy" id="296587"/>
    <lineage>
        <taxon>Eukaryota</taxon>
        <taxon>Viridiplantae</taxon>
        <taxon>Chlorophyta</taxon>
        <taxon>Mamiellophyceae</taxon>
        <taxon>Mamiellales</taxon>
        <taxon>Mamiellaceae</taxon>
        <taxon>Micromonas</taxon>
    </lineage>
</organism>
<keyword evidence="3 7" id="KW-0645">Protease</keyword>
<dbReference type="EMBL" id="CP001323">
    <property type="protein sequence ID" value="ACO61127.1"/>
    <property type="molecule type" value="Genomic_DNA"/>
</dbReference>
<sequence>MFYFYFKSRSATPSKDPVVLWMTGGPGCSSELAVFYENGPYHITPDLKLEVTEHGWDTVSNLVYVDQPINTGFSYSDDPADEVHDESVVAEDMLQFLAEFVQAHPELDGNDFFITGESYAGHYVPAVSYRVFRAAQTGEFTGLKLKGLAVGNGLTMPEIQYGAYADYALAHDMVGPVAAAAARTVYPACRAAIKKCGGGVAPDGPEPEPRSKKATCLTAVEICQTIPSGLMAVAGDVNIYDVHKKNAGPSFPYDFSDAEKFLNDPSVRAALGVGNRKWEMCSGKVHEDMMADWMRNLEPTIPPMLEGGVRVMIYAGENDFICNWLGNHRWVKAMEWSGKAGFNAAMPTPFVVDGTTGGDVTEDGLLSFVKMSESGHMVPMDQPRNAVEMLRRFISGEAIAGGEWNPPAIVTRSDAVRVGSRAGPRRAMPTA</sequence>
<gene>
    <name evidence="8" type="ORF">MICPUN_90146</name>
</gene>
<dbReference type="InParanoid" id="C1DZJ1"/>
<evidence type="ECO:0000256" key="2">
    <source>
        <dbReference type="ARBA" id="ARBA00022645"/>
    </source>
</evidence>
<keyword evidence="5 7" id="KW-0378">Hydrolase</keyword>
<evidence type="ECO:0000256" key="4">
    <source>
        <dbReference type="ARBA" id="ARBA00022729"/>
    </source>
</evidence>
<reference evidence="8 9" key="1">
    <citation type="journal article" date="2009" name="Science">
        <title>Green evolution and dynamic adaptations revealed by genomes of the marine picoeukaryotes Micromonas.</title>
        <authorList>
            <person name="Worden A.Z."/>
            <person name="Lee J.H."/>
            <person name="Mock T."/>
            <person name="Rouze P."/>
            <person name="Simmons M.P."/>
            <person name="Aerts A.L."/>
            <person name="Allen A.E."/>
            <person name="Cuvelier M.L."/>
            <person name="Derelle E."/>
            <person name="Everett M.V."/>
            <person name="Foulon E."/>
            <person name="Grimwood J."/>
            <person name="Gundlach H."/>
            <person name="Henrissat B."/>
            <person name="Napoli C."/>
            <person name="McDonald S.M."/>
            <person name="Parker M.S."/>
            <person name="Rombauts S."/>
            <person name="Salamov A."/>
            <person name="Von Dassow P."/>
            <person name="Badger J.H."/>
            <person name="Coutinho P.M."/>
            <person name="Demir E."/>
            <person name="Dubchak I."/>
            <person name="Gentemann C."/>
            <person name="Eikrem W."/>
            <person name="Gready J.E."/>
            <person name="John U."/>
            <person name="Lanier W."/>
            <person name="Lindquist E.A."/>
            <person name="Lucas S."/>
            <person name="Mayer K.F."/>
            <person name="Moreau H."/>
            <person name="Not F."/>
            <person name="Otillar R."/>
            <person name="Panaud O."/>
            <person name="Pangilinan J."/>
            <person name="Paulsen I."/>
            <person name="Piegu B."/>
            <person name="Poliakov A."/>
            <person name="Robbens S."/>
            <person name="Schmutz J."/>
            <person name="Toulza E."/>
            <person name="Wyss T."/>
            <person name="Zelensky A."/>
            <person name="Zhou K."/>
            <person name="Armbrust E.V."/>
            <person name="Bhattacharya D."/>
            <person name="Goodenough U.W."/>
            <person name="Van de Peer Y."/>
            <person name="Grigoriev I.V."/>
        </authorList>
    </citation>
    <scope>NUCLEOTIDE SEQUENCE [LARGE SCALE GENOMIC DNA]</scope>
    <source>
        <strain evidence="9">RCC299 / NOUM17</strain>
    </source>
</reference>
<dbReference type="GO" id="GO:0004185">
    <property type="term" value="F:serine-type carboxypeptidase activity"/>
    <property type="evidence" value="ECO:0007669"/>
    <property type="project" value="UniProtKB-UniRule"/>
</dbReference>
<evidence type="ECO:0000256" key="7">
    <source>
        <dbReference type="RuleBase" id="RU361156"/>
    </source>
</evidence>
<dbReference type="Pfam" id="PF00450">
    <property type="entry name" value="Peptidase_S10"/>
    <property type="match status" value="1"/>
</dbReference>
<dbReference type="SUPFAM" id="SSF53474">
    <property type="entry name" value="alpha/beta-Hydrolases"/>
    <property type="match status" value="1"/>
</dbReference>
<evidence type="ECO:0000256" key="3">
    <source>
        <dbReference type="ARBA" id="ARBA00022670"/>
    </source>
</evidence>
<dbReference type="PROSITE" id="PS00131">
    <property type="entry name" value="CARBOXYPEPT_SER_SER"/>
    <property type="match status" value="1"/>
</dbReference>
<dbReference type="FunCoup" id="C1DZJ1">
    <property type="interactions" value="531"/>
</dbReference>
<dbReference type="PANTHER" id="PTHR11802:SF113">
    <property type="entry name" value="SERINE CARBOXYPEPTIDASE CTSA-4.1"/>
    <property type="match status" value="1"/>
</dbReference>
<dbReference type="eggNOG" id="KOG1282">
    <property type="taxonomic scope" value="Eukaryota"/>
</dbReference>
<dbReference type="Gene3D" id="3.40.50.1820">
    <property type="entry name" value="alpha/beta hydrolase"/>
    <property type="match status" value="1"/>
</dbReference>
<dbReference type="InterPro" id="IPR018202">
    <property type="entry name" value="Ser_caboxypep_ser_AS"/>
</dbReference>
<proteinExistence type="inferred from homology"/>
<comment type="similarity">
    <text evidence="1 7">Belongs to the peptidase S10 family.</text>
</comment>
<keyword evidence="2 7" id="KW-0121">Carboxypeptidase</keyword>
<evidence type="ECO:0000313" key="8">
    <source>
        <dbReference type="EMBL" id="ACO61127.1"/>
    </source>
</evidence>
<dbReference type="PANTHER" id="PTHR11802">
    <property type="entry name" value="SERINE PROTEASE FAMILY S10 SERINE CARBOXYPEPTIDASE"/>
    <property type="match status" value="1"/>
</dbReference>
<evidence type="ECO:0000313" key="9">
    <source>
        <dbReference type="Proteomes" id="UP000002009"/>
    </source>
</evidence>